<feature type="transmembrane region" description="Helical" evidence="1">
    <location>
        <begin position="346"/>
        <end position="368"/>
    </location>
</feature>
<evidence type="ECO:0000313" key="3">
    <source>
        <dbReference type="Proteomes" id="UP000507470"/>
    </source>
</evidence>
<feature type="transmembrane region" description="Helical" evidence="1">
    <location>
        <begin position="106"/>
        <end position="133"/>
    </location>
</feature>
<proteinExistence type="predicted"/>
<evidence type="ECO:0000256" key="1">
    <source>
        <dbReference type="SAM" id="Phobius"/>
    </source>
</evidence>
<name>A0A6J8AR65_MYTCO</name>
<sequence>MEHHELILAWNILACISTAFTSNTSSTIAPPEVEGSSADLSWVIIVILAVFLLAIIIPAGICLGRRRWRAGKNMTTTTKTNFPRTETSIIRNNQKNVSRFFFDKEVIILSISYGSNMMTMDFTLILLLFTFIINCYGDTTVIQSTTPETTLTISETTLTTHEATLTTNEATLEVTLEVTLNTTKEQITENSTVSSSTIKSKDERPDFLWIAYVVVCALLLPLVGVFIVNCMRVRRDEKQENDTPEKADGSNMMTMDLVYMPFSLILLSSTFIINCYGDTTESSTVSSTSNNTTVDSKVKESSTVSSTTNITNVYSKVKDKYNRHKQRRPLDRFIIKVFLERPDYIWIAYVVVCALLLPLVGVFVVNYIRGVSRDEKQEKEQYSPYGDL</sequence>
<accession>A0A6J8AR65</accession>
<gene>
    <name evidence="2" type="ORF">MCOR_10218</name>
</gene>
<organism evidence="2 3">
    <name type="scientific">Mytilus coruscus</name>
    <name type="common">Sea mussel</name>
    <dbReference type="NCBI Taxonomy" id="42192"/>
    <lineage>
        <taxon>Eukaryota</taxon>
        <taxon>Metazoa</taxon>
        <taxon>Spiralia</taxon>
        <taxon>Lophotrochozoa</taxon>
        <taxon>Mollusca</taxon>
        <taxon>Bivalvia</taxon>
        <taxon>Autobranchia</taxon>
        <taxon>Pteriomorphia</taxon>
        <taxon>Mytilida</taxon>
        <taxon>Mytiloidea</taxon>
        <taxon>Mytilidae</taxon>
        <taxon>Mytilinae</taxon>
        <taxon>Mytilus</taxon>
    </lineage>
</organism>
<feature type="transmembrane region" description="Helical" evidence="1">
    <location>
        <begin position="209"/>
        <end position="231"/>
    </location>
</feature>
<evidence type="ECO:0000313" key="2">
    <source>
        <dbReference type="EMBL" id="CAC5371932.1"/>
    </source>
</evidence>
<keyword evidence="1" id="KW-1133">Transmembrane helix</keyword>
<keyword evidence="1" id="KW-0812">Transmembrane</keyword>
<feature type="transmembrane region" description="Helical" evidence="1">
    <location>
        <begin position="40"/>
        <end position="64"/>
    </location>
</feature>
<keyword evidence="1" id="KW-0472">Membrane</keyword>
<dbReference type="AlphaFoldDB" id="A0A6J8AR65"/>
<keyword evidence="3" id="KW-1185">Reference proteome</keyword>
<dbReference type="OrthoDB" id="6209468at2759"/>
<dbReference type="EMBL" id="CACVKT020001822">
    <property type="protein sequence ID" value="CAC5371932.1"/>
    <property type="molecule type" value="Genomic_DNA"/>
</dbReference>
<protein>
    <submittedName>
        <fullName evidence="2">Uncharacterized protein</fullName>
    </submittedName>
</protein>
<reference evidence="2 3" key="1">
    <citation type="submission" date="2020-06" db="EMBL/GenBank/DDBJ databases">
        <authorList>
            <person name="Li R."/>
            <person name="Bekaert M."/>
        </authorList>
    </citation>
    <scope>NUCLEOTIDE SEQUENCE [LARGE SCALE GENOMIC DNA]</scope>
    <source>
        <strain evidence="3">wild</strain>
    </source>
</reference>
<feature type="transmembrane region" description="Helical" evidence="1">
    <location>
        <begin position="252"/>
        <end position="273"/>
    </location>
</feature>
<dbReference type="Proteomes" id="UP000507470">
    <property type="component" value="Unassembled WGS sequence"/>
</dbReference>